<dbReference type="EMBL" id="BAABAB010000010">
    <property type="protein sequence ID" value="GAA3616124.1"/>
    <property type="molecule type" value="Genomic_DNA"/>
</dbReference>
<proteinExistence type="predicted"/>
<dbReference type="InterPro" id="IPR011249">
    <property type="entry name" value="Metalloenz_LuxS/M16"/>
</dbReference>
<dbReference type="SUPFAM" id="SSF63411">
    <property type="entry name" value="LuxS/MPP-like metallohydrolase"/>
    <property type="match status" value="2"/>
</dbReference>
<dbReference type="RefSeq" id="WP_344803514.1">
    <property type="nucleotide sequence ID" value="NZ_BAABAB010000010.1"/>
</dbReference>
<reference evidence="2" key="1">
    <citation type="journal article" date="2019" name="Int. J. Syst. Evol. Microbiol.">
        <title>The Global Catalogue of Microorganisms (GCM) 10K type strain sequencing project: providing services to taxonomists for standard genome sequencing and annotation.</title>
        <authorList>
            <consortium name="The Broad Institute Genomics Platform"/>
            <consortium name="The Broad Institute Genome Sequencing Center for Infectious Disease"/>
            <person name="Wu L."/>
            <person name="Ma J."/>
        </authorList>
    </citation>
    <scope>NUCLEOTIDE SEQUENCE [LARGE SCALE GENOMIC DNA]</scope>
    <source>
        <strain evidence="2">JCM 16929</strain>
    </source>
</reference>
<gene>
    <name evidence="1" type="ORF">GCM10022236_17830</name>
</gene>
<dbReference type="Proteomes" id="UP001501490">
    <property type="component" value="Unassembled WGS sequence"/>
</dbReference>
<comment type="caution">
    <text evidence="1">The sequence shown here is derived from an EMBL/GenBank/DDBJ whole genome shotgun (WGS) entry which is preliminary data.</text>
</comment>
<evidence type="ECO:0008006" key="3">
    <source>
        <dbReference type="Google" id="ProtNLM"/>
    </source>
</evidence>
<organism evidence="1 2">
    <name type="scientific">Microlunatus ginsengisoli</name>
    <dbReference type="NCBI Taxonomy" id="363863"/>
    <lineage>
        <taxon>Bacteria</taxon>
        <taxon>Bacillati</taxon>
        <taxon>Actinomycetota</taxon>
        <taxon>Actinomycetes</taxon>
        <taxon>Propionibacteriales</taxon>
        <taxon>Propionibacteriaceae</taxon>
        <taxon>Microlunatus</taxon>
    </lineage>
</organism>
<name>A0ABP6ZSL5_9ACTN</name>
<protein>
    <recommendedName>
        <fullName evidence="3">Insulinase family protein</fullName>
    </recommendedName>
</protein>
<sequence length="490" mass="51614">MSNGETLQHRVLEVDGVQVHHFPSAAPVCSAALLFGVGQRDESLATLGTLHMLEHLVMHEVRHTPISINGSVGPSLTDFTAEGSPGLVRTFLEGVCRGLAAPPLSRLAAEAAVLSAEGPDESGTPLGPARYGLRDLGLVGAPGPGPAGVRAETVRAVAERWFVTGNALLMVDGPWPEGLSLPLPVGPAPTHAYVVPRRWERPHAITVDGPGCGFSVILPPAEGTGLELLTAAVIEHRLTEVVRHERGLTYSLDRELLAVADGRWELTVLAEPLPDRAVEAVLAMIDTTTGLLRDGATEAEVEHARETVLESARGRDSEIASAMDVAIGALLGSDVAAFDAAAVGAVSADRLNDQLRGLAADVLYLIDARAADEVARRGIPTTEIPPGSSASLPAGEVFRPPLPARVADKDARTARVALTETGLAQRLGDQTWTLDWTEVAGVLRDDDGDLTVLASSGVAIAVGPKLYRRGKKLIQAVRRNVGPDLIWDER</sequence>
<evidence type="ECO:0000313" key="1">
    <source>
        <dbReference type="EMBL" id="GAA3616124.1"/>
    </source>
</evidence>
<evidence type="ECO:0000313" key="2">
    <source>
        <dbReference type="Proteomes" id="UP001501490"/>
    </source>
</evidence>
<accession>A0ABP6ZSL5</accession>
<keyword evidence="2" id="KW-1185">Reference proteome</keyword>
<dbReference type="Gene3D" id="3.30.830.10">
    <property type="entry name" value="Metalloenzyme, LuxS/M16 peptidase-like"/>
    <property type="match status" value="1"/>
</dbReference>